<evidence type="ECO:0000313" key="1">
    <source>
        <dbReference type="EMBL" id="KAF3075341.1"/>
    </source>
</evidence>
<dbReference type="EMBL" id="QLNT01000003">
    <property type="protein sequence ID" value="KAF3075341.1"/>
    <property type="molecule type" value="Genomic_DNA"/>
</dbReference>
<comment type="caution">
    <text evidence="1">The sequence shown here is derived from an EMBL/GenBank/DDBJ whole genome shotgun (WGS) entry which is preliminary data.</text>
</comment>
<evidence type="ECO:0000313" key="2">
    <source>
        <dbReference type="Proteomes" id="UP000801864"/>
    </source>
</evidence>
<proteinExistence type="predicted"/>
<organism evidence="1 2">
    <name type="scientific">Trichoderma lentiforme</name>
    <dbReference type="NCBI Taxonomy" id="1567552"/>
    <lineage>
        <taxon>Eukaryota</taxon>
        <taxon>Fungi</taxon>
        <taxon>Dikarya</taxon>
        <taxon>Ascomycota</taxon>
        <taxon>Pezizomycotina</taxon>
        <taxon>Sordariomycetes</taxon>
        <taxon>Hypocreomycetidae</taxon>
        <taxon>Hypocreales</taxon>
        <taxon>Hypocreaceae</taxon>
        <taxon>Trichoderma</taxon>
    </lineage>
</organism>
<sequence length="61" mass="6778">MDMAEVQVFHISPCYENEQISLPPSCIAIMESGSAEVIEDAATIKLHTPWSTCLSVWDSHK</sequence>
<protein>
    <submittedName>
        <fullName evidence="1">Uncharacterized protein</fullName>
    </submittedName>
</protein>
<keyword evidence="2" id="KW-1185">Reference proteome</keyword>
<dbReference type="AlphaFoldDB" id="A0A9P4XLT0"/>
<reference evidence="1 2" key="1">
    <citation type="submission" date="2018-06" db="EMBL/GenBank/DDBJ databases">
        <title>Genome analysis of cellulolytic fungus Trichoderma lentiforme CFAM-422.</title>
        <authorList>
            <person name="Steindorff A.S."/>
            <person name="Formighieri E.F."/>
            <person name="Midorikawa G.E.O."/>
            <person name="Tamietti M.S."/>
            <person name="Ramos E.Z."/>
            <person name="Silva A.S."/>
            <person name="Bon E.P.S."/>
            <person name="Mendes T.D."/>
            <person name="Damaso M.C.T."/>
            <person name="Favaro L.C.L."/>
        </authorList>
    </citation>
    <scope>NUCLEOTIDE SEQUENCE [LARGE SCALE GENOMIC DNA]</scope>
    <source>
        <strain evidence="1 2">CFAM-422</strain>
    </source>
</reference>
<name>A0A9P4XLT0_9HYPO</name>
<gene>
    <name evidence="1" type="ORF">CFAM422_002074</name>
</gene>
<dbReference type="Proteomes" id="UP000801864">
    <property type="component" value="Unassembled WGS sequence"/>
</dbReference>
<accession>A0A9P4XLT0</accession>